<proteinExistence type="predicted"/>
<feature type="transmembrane region" description="Helical" evidence="1">
    <location>
        <begin position="6"/>
        <end position="29"/>
    </location>
</feature>
<organism evidence="2 3">
    <name type="scientific">Aquabacterium soli</name>
    <dbReference type="NCBI Taxonomy" id="2493092"/>
    <lineage>
        <taxon>Bacteria</taxon>
        <taxon>Pseudomonadati</taxon>
        <taxon>Pseudomonadota</taxon>
        <taxon>Betaproteobacteria</taxon>
        <taxon>Burkholderiales</taxon>
        <taxon>Aquabacterium</taxon>
    </lineage>
</organism>
<evidence type="ECO:0000313" key="3">
    <source>
        <dbReference type="Proteomes" id="UP000269265"/>
    </source>
</evidence>
<dbReference type="OrthoDB" id="5465469at2"/>
<dbReference type="RefSeq" id="WP_125244035.1">
    <property type="nucleotide sequence ID" value="NZ_RSED01000011.1"/>
</dbReference>
<reference evidence="2 3" key="1">
    <citation type="submission" date="2018-12" db="EMBL/GenBank/DDBJ databases">
        <title>The whole draft genome of Aquabacterium sp. SJQ9.</title>
        <authorList>
            <person name="Sun L."/>
            <person name="Gao X."/>
            <person name="Chen W."/>
            <person name="Huang K."/>
        </authorList>
    </citation>
    <scope>NUCLEOTIDE SEQUENCE [LARGE SCALE GENOMIC DNA]</scope>
    <source>
        <strain evidence="2 3">SJQ9</strain>
    </source>
</reference>
<name>A0A426V9I9_9BURK</name>
<evidence type="ECO:0008006" key="4">
    <source>
        <dbReference type="Google" id="ProtNLM"/>
    </source>
</evidence>
<dbReference type="AlphaFoldDB" id="A0A426V9I9"/>
<comment type="caution">
    <text evidence="2">The sequence shown here is derived from an EMBL/GenBank/DDBJ whole genome shotgun (WGS) entry which is preliminary data.</text>
</comment>
<keyword evidence="1" id="KW-1133">Transmembrane helix</keyword>
<evidence type="ECO:0000256" key="1">
    <source>
        <dbReference type="SAM" id="Phobius"/>
    </source>
</evidence>
<keyword evidence="1" id="KW-0472">Membrane</keyword>
<sequence length="304" mass="34471">MPAQLKMVFGLIWECFWFGAVVKSYLLFLRYALKNWLSKEKLVDESSAFDVSLTSHGDRVNRVHLAIESACSGIKPRRVILFLSREDWPGRLPKSLTRLCHRGLEVITCENDGPHKKLQPYLQMNASFVRPLITIDDDVFYEHLAFKHLFDAWLSDKAVIHCLRARSVLTNGDALMPYIAWPLCNSSAPSHLNFSTGVGGVLYPPDFLLLLKRVGLGYRATCPDADDIWVNACAVRSGFRVRQVFNAPSRRPDIPGSRGTALFKKNIRLGGNDAQLARVYDKYIISIMTDEFSRSFNIEEMLSN</sequence>
<evidence type="ECO:0000313" key="2">
    <source>
        <dbReference type="EMBL" id="RRS03501.1"/>
    </source>
</evidence>
<dbReference type="EMBL" id="RSED01000011">
    <property type="protein sequence ID" value="RRS03501.1"/>
    <property type="molecule type" value="Genomic_DNA"/>
</dbReference>
<dbReference type="Proteomes" id="UP000269265">
    <property type="component" value="Unassembled WGS sequence"/>
</dbReference>
<keyword evidence="1" id="KW-0812">Transmembrane</keyword>
<accession>A0A426V9I9</accession>
<keyword evidence="3" id="KW-1185">Reference proteome</keyword>
<gene>
    <name evidence="2" type="ORF">EIP75_14680</name>
</gene>
<protein>
    <recommendedName>
        <fullName evidence="4">Glycosyltransferase</fullName>
    </recommendedName>
</protein>